<dbReference type="SUPFAM" id="SSF46955">
    <property type="entry name" value="Putative DNA-binding domain"/>
    <property type="match status" value="1"/>
</dbReference>
<comment type="caution">
    <text evidence="3">The sequence shown here is derived from an EMBL/GenBank/DDBJ whole genome shotgun (WGS) entry which is preliminary data.</text>
</comment>
<dbReference type="PANTHER" id="PTHR30204">
    <property type="entry name" value="REDOX-CYCLING DRUG-SENSING TRANSCRIPTIONAL ACTIVATOR SOXR"/>
    <property type="match status" value="1"/>
</dbReference>
<dbReference type="GO" id="GO:0003677">
    <property type="term" value="F:DNA binding"/>
    <property type="evidence" value="ECO:0007669"/>
    <property type="project" value="UniProtKB-KW"/>
</dbReference>
<dbReference type="InterPro" id="IPR000551">
    <property type="entry name" value="MerR-type_HTH_dom"/>
</dbReference>
<dbReference type="Proteomes" id="UP000612808">
    <property type="component" value="Unassembled WGS sequence"/>
</dbReference>
<dbReference type="PROSITE" id="PS50937">
    <property type="entry name" value="HTH_MERR_2"/>
    <property type="match status" value="1"/>
</dbReference>
<accession>A0A8J3J385</accession>
<keyword evidence="4" id="KW-1185">Reference proteome</keyword>
<evidence type="ECO:0000313" key="3">
    <source>
        <dbReference type="EMBL" id="GID11290.1"/>
    </source>
</evidence>
<evidence type="ECO:0000313" key="4">
    <source>
        <dbReference type="Proteomes" id="UP000612808"/>
    </source>
</evidence>
<dbReference type="InterPro" id="IPR009061">
    <property type="entry name" value="DNA-bd_dom_put_sf"/>
</dbReference>
<dbReference type="CDD" id="cd01109">
    <property type="entry name" value="HTH_YyaN"/>
    <property type="match status" value="1"/>
</dbReference>
<dbReference type="AlphaFoldDB" id="A0A8J3J385"/>
<organism evidence="3 4">
    <name type="scientific">Actinocatenispora rupis</name>
    <dbReference type="NCBI Taxonomy" id="519421"/>
    <lineage>
        <taxon>Bacteria</taxon>
        <taxon>Bacillati</taxon>
        <taxon>Actinomycetota</taxon>
        <taxon>Actinomycetes</taxon>
        <taxon>Micromonosporales</taxon>
        <taxon>Micromonosporaceae</taxon>
        <taxon>Actinocatenispora</taxon>
    </lineage>
</organism>
<feature type="domain" description="HTH merR-type" evidence="2">
    <location>
        <begin position="4"/>
        <end position="73"/>
    </location>
</feature>
<dbReference type="Pfam" id="PF13411">
    <property type="entry name" value="MerR_1"/>
    <property type="match status" value="1"/>
</dbReference>
<gene>
    <name evidence="3" type="ORF">Aru02nite_21790</name>
</gene>
<dbReference type="GO" id="GO:0003700">
    <property type="term" value="F:DNA-binding transcription factor activity"/>
    <property type="evidence" value="ECO:0007669"/>
    <property type="project" value="InterPro"/>
</dbReference>
<name>A0A8J3J385_9ACTN</name>
<dbReference type="PANTHER" id="PTHR30204:SF98">
    <property type="entry name" value="HTH-TYPE TRANSCRIPTIONAL REGULATOR ADHR"/>
    <property type="match status" value="1"/>
</dbReference>
<dbReference type="SMART" id="SM00422">
    <property type="entry name" value="HTH_MERR"/>
    <property type="match status" value="1"/>
</dbReference>
<dbReference type="Gene3D" id="1.10.1660.10">
    <property type="match status" value="1"/>
</dbReference>
<dbReference type="InterPro" id="IPR047057">
    <property type="entry name" value="MerR_fam"/>
</dbReference>
<dbReference type="EMBL" id="BOMB01000012">
    <property type="protein sequence ID" value="GID11290.1"/>
    <property type="molecule type" value="Genomic_DNA"/>
</dbReference>
<reference evidence="3" key="1">
    <citation type="submission" date="2021-01" db="EMBL/GenBank/DDBJ databases">
        <title>Whole genome shotgun sequence of Actinocatenispora rupis NBRC 107355.</title>
        <authorList>
            <person name="Komaki H."/>
            <person name="Tamura T."/>
        </authorList>
    </citation>
    <scope>NUCLEOTIDE SEQUENCE</scope>
    <source>
        <strain evidence="3">NBRC 107355</strain>
    </source>
</reference>
<protein>
    <submittedName>
        <fullName evidence="3">MerR family transcriptional regulator</fullName>
    </submittedName>
</protein>
<proteinExistence type="predicted"/>
<evidence type="ECO:0000259" key="2">
    <source>
        <dbReference type="PROSITE" id="PS50937"/>
    </source>
</evidence>
<sequence>MTDYLTPAQVVERFSFSHDTLRYYERIGVLNPVRRSSSGHRRYAAADVELLDLVRCLRDTGMPVAAMRAFADLVRGGDTTIPDRIDLLADHDAQLAAHIDLLQERQRHIRHKIDWYRSVLAGDD</sequence>
<evidence type="ECO:0000256" key="1">
    <source>
        <dbReference type="ARBA" id="ARBA00023125"/>
    </source>
</evidence>
<keyword evidence="1" id="KW-0238">DNA-binding</keyword>
<dbReference type="RefSeq" id="WP_203657275.1">
    <property type="nucleotide sequence ID" value="NZ_BAAAZM010000006.1"/>
</dbReference>